<gene>
    <name evidence="1" type="ORF">AVEN_34384_1</name>
</gene>
<organism evidence="1 2">
    <name type="scientific">Araneus ventricosus</name>
    <name type="common">Orbweaver spider</name>
    <name type="synonym">Epeira ventricosa</name>
    <dbReference type="NCBI Taxonomy" id="182803"/>
    <lineage>
        <taxon>Eukaryota</taxon>
        <taxon>Metazoa</taxon>
        <taxon>Ecdysozoa</taxon>
        <taxon>Arthropoda</taxon>
        <taxon>Chelicerata</taxon>
        <taxon>Arachnida</taxon>
        <taxon>Araneae</taxon>
        <taxon>Araneomorphae</taxon>
        <taxon>Entelegynae</taxon>
        <taxon>Araneoidea</taxon>
        <taxon>Araneidae</taxon>
        <taxon>Araneus</taxon>
    </lineage>
</organism>
<proteinExistence type="predicted"/>
<keyword evidence="2" id="KW-1185">Reference proteome</keyword>
<name>A0A4Y2G613_ARAVE</name>
<dbReference type="EMBL" id="BGPR01001202">
    <property type="protein sequence ID" value="GBM48058.1"/>
    <property type="molecule type" value="Genomic_DNA"/>
</dbReference>
<evidence type="ECO:0000313" key="2">
    <source>
        <dbReference type="Proteomes" id="UP000499080"/>
    </source>
</evidence>
<dbReference type="AlphaFoldDB" id="A0A4Y2G613"/>
<protein>
    <submittedName>
        <fullName evidence="1">Uncharacterized protein</fullName>
    </submittedName>
</protein>
<dbReference type="Proteomes" id="UP000499080">
    <property type="component" value="Unassembled WGS sequence"/>
</dbReference>
<sequence>MPRNYIKKTSDPKHTKDDLKKAVLEVKKGSKIYAAKKFSVKEETVRRWVVKSPSHQGQGISSYLTNEEEMCIVCWSDEKGDVKKRNNIFKAANLKTGRGRNEEKPLSPLEERILQLIGLDAADGLGMPDSESVSEVHFIPRVDENKDSPTSGNVSNEFSTELYTNQPYTQKFNKTDFVEYLLPDTGDCVVNNEELHLFLCQEPRRKRTPQRCQSSVFKEAGAKQTSIYEERKCSETVRKLDLKSRSELFEPRHF</sequence>
<comment type="caution">
    <text evidence="1">The sequence shown here is derived from an EMBL/GenBank/DDBJ whole genome shotgun (WGS) entry which is preliminary data.</text>
</comment>
<reference evidence="1 2" key="1">
    <citation type="journal article" date="2019" name="Sci. Rep.">
        <title>Orb-weaving spider Araneus ventricosus genome elucidates the spidroin gene catalogue.</title>
        <authorList>
            <person name="Kono N."/>
            <person name="Nakamura H."/>
            <person name="Ohtoshi R."/>
            <person name="Moran D.A.P."/>
            <person name="Shinohara A."/>
            <person name="Yoshida Y."/>
            <person name="Fujiwara M."/>
            <person name="Mori M."/>
            <person name="Tomita M."/>
            <person name="Arakawa K."/>
        </authorList>
    </citation>
    <scope>NUCLEOTIDE SEQUENCE [LARGE SCALE GENOMIC DNA]</scope>
</reference>
<dbReference type="OrthoDB" id="6436443at2759"/>
<evidence type="ECO:0000313" key="1">
    <source>
        <dbReference type="EMBL" id="GBM48058.1"/>
    </source>
</evidence>
<accession>A0A4Y2G613</accession>